<comment type="caution">
    <text evidence="2">The sequence shown here is derived from an EMBL/GenBank/DDBJ whole genome shotgun (WGS) entry which is preliminary data.</text>
</comment>
<organism evidence="2 3">
    <name type="scientific">Dentipellis fragilis</name>
    <dbReference type="NCBI Taxonomy" id="205917"/>
    <lineage>
        <taxon>Eukaryota</taxon>
        <taxon>Fungi</taxon>
        <taxon>Dikarya</taxon>
        <taxon>Basidiomycota</taxon>
        <taxon>Agaricomycotina</taxon>
        <taxon>Agaricomycetes</taxon>
        <taxon>Russulales</taxon>
        <taxon>Hericiaceae</taxon>
        <taxon>Dentipellis</taxon>
    </lineage>
</organism>
<protein>
    <submittedName>
        <fullName evidence="2">Uncharacterized protein</fullName>
    </submittedName>
</protein>
<feature type="compositionally biased region" description="Basic and acidic residues" evidence="1">
    <location>
        <begin position="263"/>
        <end position="281"/>
    </location>
</feature>
<accession>A0A4Y9XXV4</accession>
<sequence>MPPGVHRPPAQRDISFCAADLQLRTPPCAFSHCAQGSNYVRAVGIAAPAPCSPPLYAYTNTSRTRPSQPSPTRPLEEDERPGRDKNGGPSTRPPPPATATTTTYFHACGSEMGAGRQRVPLLTLKVRLSQLSLVFPGPGHLMTDAYPPTKSSMVGRMRCVELPGTVRRKKDRTSGVADGAEAQGAICDEQRRMGKEKRNVHRRMLEAMKRPRGPISTRVVTPRSLHSQYTRAGDIARWRTRRLQASSTDDGLMDTGRAALDRTHTNRKFDGGTDDAGRAIGHDGTSQ</sequence>
<dbReference type="Proteomes" id="UP000298327">
    <property type="component" value="Unassembled WGS sequence"/>
</dbReference>
<proteinExistence type="predicted"/>
<dbReference type="AlphaFoldDB" id="A0A4Y9XXV4"/>
<reference evidence="2 3" key="1">
    <citation type="submission" date="2019-02" db="EMBL/GenBank/DDBJ databases">
        <title>Genome sequencing of the rare red list fungi Dentipellis fragilis.</title>
        <authorList>
            <person name="Buettner E."/>
            <person name="Kellner H."/>
        </authorList>
    </citation>
    <scope>NUCLEOTIDE SEQUENCE [LARGE SCALE GENOMIC DNA]</scope>
    <source>
        <strain evidence="2 3">DSM 105465</strain>
    </source>
</reference>
<feature type="region of interest" description="Disordered" evidence="1">
    <location>
        <begin position="263"/>
        <end position="287"/>
    </location>
</feature>
<keyword evidence="3" id="KW-1185">Reference proteome</keyword>
<evidence type="ECO:0000313" key="2">
    <source>
        <dbReference type="EMBL" id="TFY53409.1"/>
    </source>
</evidence>
<evidence type="ECO:0000256" key="1">
    <source>
        <dbReference type="SAM" id="MobiDB-lite"/>
    </source>
</evidence>
<name>A0A4Y9XXV4_9AGAM</name>
<evidence type="ECO:0000313" key="3">
    <source>
        <dbReference type="Proteomes" id="UP000298327"/>
    </source>
</evidence>
<dbReference type="EMBL" id="SEOQ01001156">
    <property type="protein sequence ID" value="TFY53409.1"/>
    <property type="molecule type" value="Genomic_DNA"/>
</dbReference>
<gene>
    <name evidence="2" type="ORF">EVG20_g10129</name>
</gene>
<feature type="region of interest" description="Disordered" evidence="1">
    <location>
        <begin position="58"/>
        <end position="102"/>
    </location>
</feature>